<protein>
    <submittedName>
        <fullName evidence="1">Uncharacterized protein</fullName>
    </submittedName>
</protein>
<dbReference type="Ensembl" id="ENSABRT00000025558.1">
    <property type="protein sequence ID" value="ENSABRP00000018086.1"/>
    <property type="gene ID" value="ENSABRG00000015581.1"/>
</dbReference>
<organism evidence="1 2">
    <name type="scientific">Anser brachyrhynchus</name>
    <name type="common">Pink-footed goose</name>
    <dbReference type="NCBI Taxonomy" id="132585"/>
    <lineage>
        <taxon>Eukaryota</taxon>
        <taxon>Metazoa</taxon>
        <taxon>Chordata</taxon>
        <taxon>Craniata</taxon>
        <taxon>Vertebrata</taxon>
        <taxon>Euteleostomi</taxon>
        <taxon>Archelosauria</taxon>
        <taxon>Archosauria</taxon>
        <taxon>Dinosauria</taxon>
        <taxon>Saurischia</taxon>
        <taxon>Theropoda</taxon>
        <taxon>Coelurosauria</taxon>
        <taxon>Aves</taxon>
        <taxon>Neognathae</taxon>
        <taxon>Galloanserae</taxon>
        <taxon>Anseriformes</taxon>
        <taxon>Anatidae</taxon>
        <taxon>Anserinae</taxon>
        <taxon>Anser</taxon>
    </lineage>
</organism>
<dbReference type="AlphaFoldDB" id="A0A8B9CF28"/>
<evidence type="ECO:0000313" key="1">
    <source>
        <dbReference type="Ensembl" id="ENSABRP00000018086.1"/>
    </source>
</evidence>
<evidence type="ECO:0000313" key="2">
    <source>
        <dbReference type="Proteomes" id="UP000694426"/>
    </source>
</evidence>
<proteinExistence type="predicted"/>
<reference evidence="1" key="2">
    <citation type="submission" date="2025-09" db="UniProtKB">
        <authorList>
            <consortium name="Ensembl"/>
        </authorList>
    </citation>
    <scope>IDENTIFICATION</scope>
</reference>
<name>A0A8B9CF28_9AVES</name>
<reference evidence="1" key="1">
    <citation type="submission" date="2025-08" db="UniProtKB">
        <authorList>
            <consortium name="Ensembl"/>
        </authorList>
    </citation>
    <scope>IDENTIFICATION</scope>
</reference>
<keyword evidence="2" id="KW-1185">Reference proteome</keyword>
<dbReference type="Proteomes" id="UP000694426">
    <property type="component" value="Unplaced"/>
</dbReference>
<sequence>QQHLWVHPSASRPHARGARGTAAFLLSGFPPQIAPITQGPEEGAKPIALQALSLSLGCLVKGTPAGVGSCWAVVTAPLPYTPKILCLFSAALRLKTLVCWPASGR</sequence>
<accession>A0A8B9CF28</accession>